<dbReference type="EMBL" id="BMLQ01000001">
    <property type="protein sequence ID" value="GGO41664.1"/>
    <property type="molecule type" value="Genomic_DNA"/>
</dbReference>
<keyword evidence="1" id="KW-0560">Oxidoreductase</keyword>
<feature type="region of interest" description="Disordered" evidence="3">
    <location>
        <begin position="1"/>
        <end position="24"/>
    </location>
</feature>
<dbReference type="SUPFAM" id="SSF51735">
    <property type="entry name" value="NAD(P)-binding Rossmann-fold domains"/>
    <property type="match status" value="1"/>
</dbReference>
<dbReference type="PANTHER" id="PTHR43333:SF1">
    <property type="entry name" value="D-ISOMER SPECIFIC 2-HYDROXYACID DEHYDROGENASE NAD-BINDING DOMAIN-CONTAINING PROTEIN"/>
    <property type="match status" value="1"/>
</dbReference>
<reference evidence="6" key="1">
    <citation type="journal article" date="2019" name="Int. J. Syst. Evol. Microbiol.">
        <title>The Global Catalogue of Microorganisms (GCM) 10K type strain sequencing project: providing services to taxonomists for standard genome sequencing and annotation.</title>
        <authorList>
            <consortium name="The Broad Institute Genomics Platform"/>
            <consortium name="The Broad Institute Genome Sequencing Center for Infectious Disease"/>
            <person name="Wu L."/>
            <person name="Ma J."/>
        </authorList>
    </citation>
    <scope>NUCLEOTIDE SEQUENCE [LARGE SCALE GENOMIC DNA]</scope>
    <source>
        <strain evidence="6">CGMCC 1.7064</strain>
    </source>
</reference>
<dbReference type="Gene3D" id="3.40.50.720">
    <property type="entry name" value="NAD(P)-binding Rossmann-like Domain"/>
    <property type="match status" value="2"/>
</dbReference>
<accession>A0ABQ2LQ59</accession>
<evidence type="ECO:0000313" key="6">
    <source>
        <dbReference type="Proteomes" id="UP000642509"/>
    </source>
</evidence>
<protein>
    <recommendedName>
        <fullName evidence="4">D-isomer specific 2-hydroxyacid dehydrogenase NAD-binding domain-containing protein</fullName>
    </recommendedName>
</protein>
<keyword evidence="2" id="KW-0520">NAD</keyword>
<dbReference type="InterPro" id="IPR036291">
    <property type="entry name" value="NAD(P)-bd_dom_sf"/>
</dbReference>
<evidence type="ECO:0000256" key="3">
    <source>
        <dbReference type="SAM" id="MobiDB-lite"/>
    </source>
</evidence>
<dbReference type="Proteomes" id="UP000642509">
    <property type="component" value="Unassembled WGS sequence"/>
</dbReference>
<proteinExistence type="predicted"/>
<comment type="caution">
    <text evidence="5">The sequence shown here is derived from an EMBL/GenBank/DDBJ whole genome shotgun (WGS) entry which is preliminary data.</text>
</comment>
<dbReference type="Pfam" id="PF02826">
    <property type="entry name" value="2-Hacid_dh_C"/>
    <property type="match status" value="1"/>
</dbReference>
<sequence length="335" mass="35119">MTESTAVNPAATGPDRVLFYPPADARRDGPYREAHAGPAQAAADVGGSVVPSDADAPYGDGSATALVMVYPVPVEDVEAILAANPSLGWIQLPFAGIERYVPLIRKRTDIQWTSAKGVYAPPVAEHALALTLALLRDLPERVRATGWGPGGGTTLNGLNCVVVGGGGIAREYLRLLKTWDTTVTMVRRTDDEVPGADRTVTQGRLDDVLPGADVVMIAAAATDETRGMIGARQLELMDPTAILVNIARGTLVDTDALVAALAAGSIRSAGLDVTDPEPLPDGHPLWAEPRCLITPHTADTPQMCIPLINARSERNLAARAEGSALEGRVDAEAGY</sequence>
<evidence type="ECO:0000313" key="5">
    <source>
        <dbReference type="EMBL" id="GGO41664.1"/>
    </source>
</evidence>
<feature type="domain" description="D-isomer specific 2-hydroxyacid dehydrogenase NAD-binding" evidence="4">
    <location>
        <begin position="129"/>
        <end position="298"/>
    </location>
</feature>
<dbReference type="RefSeq" id="WP_188803962.1">
    <property type="nucleotide sequence ID" value="NZ_BAAAOU010000003.1"/>
</dbReference>
<dbReference type="PANTHER" id="PTHR43333">
    <property type="entry name" value="2-HACID_DH_C DOMAIN-CONTAINING PROTEIN"/>
    <property type="match status" value="1"/>
</dbReference>
<keyword evidence="6" id="KW-1185">Reference proteome</keyword>
<dbReference type="InterPro" id="IPR006140">
    <property type="entry name" value="D-isomer_DH_NAD-bd"/>
</dbReference>
<gene>
    <name evidence="5" type="ORF">GCM10010977_05990</name>
</gene>
<evidence type="ECO:0000259" key="4">
    <source>
        <dbReference type="Pfam" id="PF02826"/>
    </source>
</evidence>
<evidence type="ECO:0000256" key="2">
    <source>
        <dbReference type="ARBA" id="ARBA00023027"/>
    </source>
</evidence>
<organism evidence="5 6">
    <name type="scientific">Citricoccus zhacaiensis</name>
    <dbReference type="NCBI Taxonomy" id="489142"/>
    <lineage>
        <taxon>Bacteria</taxon>
        <taxon>Bacillati</taxon>
        <taxon>Actinomycetota</taxon>
        <taxon>Actinomycetes</taxon>
        <taxon>Micrococcales</taxon>
        <taxon>Micrococcaceae</taxon>
        <taxon>Citricoccus</taxon>
    </lineage>
</organism>
<name>A0ABQ2LQ59_9MICC</name>
<evidence type="ECO:0000256" key="1">
    <source>
        <dbReference type="ARBA" id="ARBA00023002"/>
    </source>
</evidence>